<name>A0A520N6W4_9GAMM</name>
<proteinExistence type="predicted"/>
<dbReference type="Gene3D" id="2.120.10.30">
    <property type="entry name" value="TolB, C-terminal domain"/>
    <property type="match status" value="1"/>
</dbReference>
<keyword evidence="1" id="KW-0812">Transmembrane</keyword>
<sequence length="416" mass="48072">ITFIIGFSLTYFSLIQSFWYERMWIVVTLILGVLLLIRGIFIIFFLEKIKKILPIYIKHYYKFSIPISMIMVFLAFLIVSTDYIGPQKDISNCESDDQIEVICEFNNAEDIVITPDKEFLFMSQMGSIAPWGENEPGYFAMMEISTNKKIIPKIVLEKNTWGEETCSRKNSDGFGPHGIDLVKRNDGKYQIGVINHYPTESVEMFELRKNDLDWEMIWRGCVNVPDKFYFNDLSLKKNGSFYASHMYKRGISENEWLMIALFKSNSGNIIFWEDSNFNELKGSEGSSPNGLALDEASNKLYISYNLEDKISIFDLKNNSRINSYFIQSPDNPYIKDNSLWMTSLDFQPNDAPDCIFKVNCSLPFSIHELDKDTLELKNKYIFSKTVFGLPTVAVPVNEKIYMGSFHADRLGSFLIN</sequence>
<keyword evidence="1" id="KW-0472">Membrane</keyword>
<reference evidence="2 3" key="1">
    <citation type="submission" date="2019-02" db="EMBL/GenBank/DDBJ databases">
        <title>Prokaryotic population dynamics and viral predation in marine succession experiment using metagenomics: the confinement effect.</title>
        <authorList>
            <person name="Haro-Moreno J.M."/>
            <person name="Rodriguez-Valera F."/>
            <person name="Lopez-Perez M."/>
        </authorList>
    </citation>
    <scope>NUCLEOTIDE SEQUENCE [LARGE SCALE GENOMIC DNA]</scope>
    <source>
        <strain evidence="2">MED-G164</strain>
    </source>
</reference>
<dbReference type="AlphaFoldDB" id="A0A520N6W4"/>
<protein>
    <recommendedName>
        <fullName evidence="4">SMP-30/Gluconolactonase/LRE-like region domain-containing protein</fullName>
    </recommendedName>
</protein>
<dbReference type="Proteomes" id="UP000315283">
    <property type="component" value="Unassembled WGS sequence"/>
</dbReference>
<evidence type="ECO:0000256" key="1">
    <source>
        <dbReference type="SAM" id="Phobius"/>
    </source>
</evidence>
<evidence type="ECO:0008006" key="4">
    <source>
        <dbReference type="Google" id="ProtNLM"/>
    </source>
</evidence>
<feature type="transmembrane region" description="Helical" evidence="1">
    <location>
        <begin position="23"/>
        <end position="46"/>
    </location>
</feature>
<accession>A0A520N6W4</accession>
<dbReference type="InterPro" id="IPR051288">
    <property type="entry name" value="Serum_paraoxonase/arylesterase"/>
</dbReference>
<evidence type="ECO:0000313" key="3">
    <source>
        <dbReference type="Proteomes" id="UP000315283"/>
    </source>
</evidence>
<organism evidence="2 3">
    <name type="scientific">SAR86 cluster bacterium</name>
    <dbReference type="NCBI Taxonomy" id="2030880"/>
    <lineage>
        <taxon>Bacteria</taxon>
        <taxon>Pseudomonadati</taxon>
        <taxon>Pseudomonadota</taxon>
        <taxon>Gammaproteobacteria</taxon>
        <taxon>SAR86 cluster</taxon>
    </lineage>
</organism>
<dbReference type="EMBL" id="SHBJ01000003">
    <property type="protein sequence ID" value="RZO29139.1"/>
    <property type="molecule type" value="Genomic_DNA"/>
</dbReference>
<dbReference type="PANTHER" id="PTHR11799">
    <property type="entry name" value="PARAOXONASE"/>
    <property type="match status" value="1"/>
</dbReference>
<comment type="caution">
    <text evidence="2">The sequence shown here is derived from an EMBL/GenBank/DDBJ whole genome shotgun (WGS) entry which is preliminary data.</text>
</comment>
<keyword evidence="1" id="KW-1133">Transmembrane helix</keyword>
<feature type="non-terminal residue" evidence="2">
    <location>
        <position position="1"/>
    </location>
</feature>
<dbReference type="PANTHER" id="PTHR11799:SF12">
    <property type="entry name" value="PARAOXONASE-RELATED"/>
    <property type="match status" value="1"/>
</dbReference>
<gene>
    <name evidence="2" type="ORF">EVA97_00890</name>
</gene>
<dbReference type="InterPro" id="IPR011042">
    <property type="entry name" value="6-blade_b-propeller_TolB-like"/>
</dbReference>
<evidence type="ECO:0000313" key="2">
    <source>
        <dbReference type="EMBL" id="RZO29139.1"/>
    </source>
</evidence>
<dbReference type="SUPFAM" id="SSF63829">
    <property type="entry name" value="Calcium-dependent phosphotriesterase"/>
    <property type="match status" value="1"/>
</dbReference>
<feature type="transmembrane region" description="Helical" evidence="1">
    <location>
        <begin position="67"/>
        <end position="85"/>
    </location>
</feature>